<keyword evidence="1" id="KW-0175">Coiled coil</keyword>
<evidence type="ECO:0000313" key="3">
    <source>
        <dbReference type="Proteomes" id="UP000214688"/>
    </source>
</evidence>
<feature type="coiled-coil region" evidence="1">
    <location>
        <begin position="38"/>
        <end position="65"/>
    </location>
</feature>
<sequence>MPKIDTDNLREIAVAIRGVAKGESGFVQFKFMQIANDTGAAADEIDRLQAELAKYEKLFAVVESVNKEYCRAGVTGLSVGGPATWSAVVGTFVYGEEKSFRDALVMLAKTETGEEIVFESSGDDA</sequence>
<protein>
    <submittedName>
        <fullName evidence="2">Uncharacterized protein</fullName>
    </submittedName>
</protein>
<dbReference type="EMBL" id="CP022657">
    <property type="protein sequence ID" value="ASS75804.1"/>
    <property type="molecule type" value="Genomic_DNA"/>
</dbReference>
<accession>A0A223D335</accession>
<dbReference type="RefSeq" id="WP_094237045.1">
    <property type="nucleotide sequence ID" value="NZ_CP022657.1"/>
</dbReference>
<dbReference type="Proteomes" id="UP000214688">
    <property type="component" value="Chromosome"/>
</dbReference>
<gene>
    <name evidence="2" type="ORF">CIG75_12935</name>
</gene>
<proteinExistence type="predicted"/>
<evidence type="ECO:0000313" key="2">
    <source>
        <dbReference type="EMBL" id="ASS75804.1"/>
    </source>
</evidence>
<reference evidence="2 3" key="1">
    <citation type="journal article" date="2015" name="Int. J. Syst. Evol. Microbiol.">
        <title>Tumebacillus algifaecis sp. nov., isolated from decomposing algal scum.</title>
        <authorList>
            <person name="Wu Y.F."/>
            <person name="Zhang B."/>
            <person name="Xing P."/>
            <person name="Wu Q.L."/>
            <person name="Liu S.J."/>
        </authorList>
    </citation>
    <scope>NUCLEOTIDE SEQUENCE [LARGE SCALE GENOMIC DNA]</scope>
    <source>
        <strain evidence="2 3">THMBR28</strain>
    </source>
</reference>
<evidence type="ECO:0000256" key="1">
    <source>
        <dbReference type="SAM" id="Coils"/>
    </source>
</evidence>
<dbReference type="AlphaFoldDB" id="A0A223D335"/>
<organism evidence="2 3">
    <name type="scientific">Tumebacillus algifaecis</name>
    <dbReference type="NCBI Taxonomy" id="1214604"/>
    <lineage>
        <taxon>Bacteria</taxon>
        <taxon>Bacillati</taxon>
        <taxon>Bacillota</taxon>
        <taxon>Bacilli</taxon>
        <taxon>Bacillales</taxon>
        <taxon>Alicyclobacillaceae</taxon>
        <taxon>Tumebacillus</taxon>
    </lineage>
</organism>
<name>A0A223D335_9BACL</name>
<dbReference type="KEGG" id="tab:CIG75_12935"/>
<keyword evidence="3" id="KW-1185">Reference proteome</keyword>